<proteinExistence type="predicted"/>
<keyword evidence="2" id="KW-0819">tRNA processing</keyword>
<keyword evidence="4" id="KW-0067">ATP-binding</keyword>
<evidence type="ECO:0000256" key="2">
    <source>
        <dbReference type="ARBA" id="ARBA00022694"/>
    </source>
</evidence>
<evidence type="ECO:0000259" key="5">
    <source>
        <dbReference type="Pfam" id="PF01171"/>
    </source>
</evidence>
<keyword evidence="1" id="KW-0436">Ligase</keyword>
<reference evidence="6 7" key="1">
    <citation type="submission" date="2021-06" db="EMBL/GenBank/DDBJ databases">
        <authorList>
            <person name="Kallberg Y."/>
            <person name="Tangrot J."/>
            <person name="Rosling A."/>
        </authorList>
    </citation>
    <scope>NUCLEOTIDE SEQUENCE [LARGE SCALE GENOMIC DNA]</scope>
    <source>
        <strain evidence="6 7">120-4 pot B 10/14</strain>
    </source>
</reference>
<dbReference type="PANTHER" id="PTHR43033">
    <property type="entry name" value="TRNA(ILE)-LYSIDINE SYNTHASE-RELATED"/>
    <property type="match status" value="1"/>
</dbReference>
<evidence type="ECO:0000256" key="4">
    <source>
        <dbReference type="ARBA" id="ARBA00022840"/>
    </source>
</evidence>
<dbReference type="InterPro" id="IPR014729">
    <property type="entry name" value="Rossmann-like_a/b/a_fold"/>
</dbReference>
<dbReference type="EMBL" id="CAJVQB010000432">
    <property type="protein sequence ID" value="CAG8488709.1"/>
    <property type="molecule type" value="Genomic_DNA"/>
</dbReference>
<dbReference type="InterPro" id="IPR035566">
    <property type="entry name" value="Ribosomal_protein_bL20_C"/>
</dbReference>
<gene>
    <name evidence="6" type="ORF">GMARGA_LOCUS1613</name>
</gene>
<comment type="caution">
    <text evidence="6">The sequence shown here is derived from an EMBL/GenBank/DDBJ whole genome shotgun (WGS) entry which is preliminary data.</text>
</comment>
<name>A0ABM8VZV4_GIGMA</name>
<dbReference type="PANTHER" id="PTHR43033:SF1">
    <property type="entry name" value="TRNA(ILE)-LYSIDINE SYNTHASE-RELATED"/>
    <property type="match status" value="1"/>
</dbReference>
<keyword evidence="7" id="KW-1185">Reference proteome</keyword>
<dbReference type="Gene3D" id="3.40.50.620">
    <property type="entry name" value="HUPs"/>
    <property type="match status" value="2"/>
</dbReference>
<dbReference type="InterPro" id="IPR012094">
    <property type="entry name" value="tRNA_Ile_lys_synt"/>
</dbReference>
<dbReference type="InterPro" id="IPR011063">
    <property type="entry name" value="TilS/TtcA_N"/>
</dbReference>
<accession>A0ABM8VZV4</accession>
<dbReference type="Pfam" id="PF01171">
    <property type="entry name" value="ATP_bind_3"/>
    <property type="match status" value="1"/>
</dbReference>
<keyword evidence="3" id="KW-0547">Nucleotide-binding</keyword>
<dbReference type="SUPFAM" id="SSF52402">
    <property type="entry name" value="Adenine nucleotide alpha hydrolases-like"/>
    <property type="match status" value="1"/>
</dbReference>
<feature type="domain" description="tRNA(Ile)-lysidine/2-thiocytidine synthase N-terminal" evidence="5">
    <location>
        <begin position="127"/>
        <end position="183"/>
    </location>
</feature>
<organism evidence="6 7">
    <name type="scientific">Gigaspora margarita</name>
    <dbReference type="NCBI Taxonomy" id="4874"/>
    <lineage>
        <taxon>Eukaryota</taxon>
        <taxon>Fungi</taxon>
        <taxon>Fungi incertae sedis</taxon>
        <taxon>Mucoromycota</taxon>
        <taxon>Glomeromycotina</taxon>
        <taxon>Glomeromycetes</taxon>
        <taxon>Diversisporales</taxon>
        <taxon>Gigasporaceae</taxon>
        <taxon>Gigaspora</taxon>
    </lineage>
</organism>
<sequence>MTRARNTPATRKRRKKILKQAKGYFGSKHKLFKSAKEQRGLNYSRFMRLATLAQIKLNRKQLSEMAVMFLLDNMRIRDYKIVVAHVNYHKRIDSDYDENLVRNYCQKYSLPLEIYSVGDNECQKISNSVSGLPAATRQGKLWILRPLLSLTKKQITHYLTAQKINYAVDSTNQQPIYQRNILRPYIANLKADVRLSLLKEIQKKNCELKKTKLLVKKQKKFFILSPAVFRLTTTDFSSEIHFRLLYYWINRASGGLLHTQKKKLLAEIYKQLFLSQKKNLIINLGSG</sequence>
<evidence type="ECO:0000256" key="1">
    <source>
        <dbReference type="ARBA" id="ARBA00022598"/>
    </source>
</evidence>
<dbReference type="Gene3D" id="6.10.160.10">
    <property type="match status" value="1"/>
</dbReference>
<evidence type="ECO:0000256" key="3">
    <source>
        <dbReference type="ARBA" id="ARBA00022741"/>
    </source>
</evidence>
<evidence type="ECO:0000313" key="7">
    <source>
        <dbReference type="Proteomes" id="UP000789901"/>
    </source>
</evidence>
<dbReference type="SUPFAM" id="SSF74731">
    <property type="entry name" value="Ribosomal protein L20"/>
    <property type="match status" value="1"/>
</dbReference>
<evidence type="ECO:0000313" key="6">
    <source>
        <dbReference type="EMBL" id="CAG8488709.1"/>
    </source>
</evidence>
<protein>
    <submittedName>
        <fullName evidence="6">13778_t:CDS:1</fullName>
    </submittedName>
</protein>
<dbReference type="Proteomes" id="UP000789901">
    <property type="component" value="Unassembled WGS sequence"/>
</dbReference>